<gene>
    <name evidence="1" type="ORF">V6N12_019264</name>
</gene>
<accession>A0ABR2C8Z1</accession>
<name>A0ABR2C8Z1_9ROSI</name>
<keyword evidence="2" id="KW-1185">Reference proteome</keyword>
<proteinExistence type="predicted"/>
<dbReference type="Proteomes" id="UP001472677">
    <property type="component" value="Unassembled WGS sequence"/>
</dbReference>
<sequence>MVDSASDGPSVPPDSARVAAPVLVPVVPAVAAHATRTPLAPVATPDASLRGPSASSATADLVGEAVDVPSLGQDAMEVAVDRSTPDDAPYDPMLADGLVAMARLAWCLVWVAPLERAACVVVCLPFDHALDGAVGASRSCGSCTRPSEHVRRSRMPWPHCLCATTGLLVSLRGTALDVELIFLLPNPDWKLGAVPVIDASGYFSCFPSFHLTWCASLLALWFLCLRPILVLIVDFVCGINLVARPFQWPLLGIGFAASPADWLIEQSFNIVLAAAEGTSLVCCFNFRHPWRVRPLFAVCSLCLNPASRLLDGSEFGIVLAARPHWW</sequence>
<comment type="caution">
    <text evidence="1">The sequence shown here is derived from an EMBL/GenBank/DDBJ whole genome shotgun (WGS) entry which is preliminary data.</text>
</comment>
<reference evidence="1 2" key="1">
    <citation type="journal article" date="2024" name="G3 (Bethesda)">
        <title>Genome assembly of Hibiscus sabdariffa L. provides insights into metabolisms of medicinal natural products.</title>
        <authorList>
            <person name="Kim T."/>
        </authorList>
    </citation>
    <scope>NUCLEOTIDE SEQUENCE [LARGE SCALE GENOMIC DNA]</scope>
    <source>
        <strain evidence="1">TK-2024</strain>
        <tissue evidence="1">Old leaves</tissue>
    </source>
</reference>
<organism evidence="1 2">
    <name type="scientific">Hibiscus sabdariffa</name>
    <name type="common">roselle</name>
    <dbReference type="NCBI Taxonomy" id="183260"/>
    <lineage>
        <taxon>Eukaryota</taxon>
        <taxon>Viridiplantae</taxon>
        <taxon>Streptophyta</taxon>
        <taxon>Embryophyta</taxon>
        <taxon>Tracheophyta</taxon>
        <taxon>Spermatophyta</taxon>
        <taxon>Magnoliopsida</taxon>
        <taxon>eudicotyledons</taxon>
        <taxon>Gunneridae</taxon>
        <taxon>Pentapetalae</taxon>
        <taxon>rosids</taxon>
        <taxon>malvids</taxon>
        <taxon>Malvales</taxon>
        <taxon>Malvaceae</taxon>
        <taxon>Malvoideae</taxon>
        <taxon>Hibiscus</taxon>
    </lineage>
</organism>
<dbReference type="EMBL" id="JBBPBM010000064">
    <property type="protein sequence ID" value="KAK8515216.1"/>
    <property type="molecule type" value="Genomic_DNA"/>
</dbReference>
<protein>
    <submittedName>
        <fullName evidence="1">Uncharacterized protein</fullName>
    </submittedName>
</protein>
<evidence type="ECO:0000313" key="2">
    <source>
        <dbReference type="Proteomes" id="UP001472677"/>
    </source>
</evidence>
<evidence type="ECO:0000313" key="1">
    <source>
        <dbReference type="EMBL" id="KAK8515216.1"/>
    </source>
</evidence>